<organism evidence="8 9">
    <name type="scientific">Urochloa decumbens</name>
    <dbReference type="NCBI Taxonomy" id="240449"/>
    <lineage>
        <taxon>Eukaryota</taxon>
        <taxon>Viridiplantae</taxon>
        <taxon>Streptophyta</taxon>
        <taxon>Embryophyta</taxon>
        <taxon>Tracheophyta</taxon>
        <taxon>Spermatophyta</taxon>
        <taxon>Magnoliopsida</taxon>
        <taxon>Liliopsida</taxon>
        <taxon>Poales</taxon>
        <taxon>Poaceae</taxon>
        <taxon>PACMAD clade</taxon>
        <taxon>Panicoideae</taxon>
        <taxon>Panicodae</taxon>
        <taxon>Paniceae</taxon>
        <taxon>Melinidinae</taxon>
        <taxon>Urochloa</taxon>
    </lineage>
</organism>
<evidence type="ECO:0000259" key="6">
    <source>
        <dbReference type="PROSITE" id="PS50090"/>
    </source>
</evidence>
<feature type="domain" description="Myb-like" evidence="6">
    <location>
        <begin position="134"/>
        <end position="185"/>
    </location>
</feature>
<evidence type="ECO:0000313" key="9">
    <source>
        <dbReference type="Proteomes" id="UP001497457"/>
    </source>
</evidence>
<dbReference type="Gene3D" id="1.10.10.60">
    <property type="entry name" value="Homeodomain-like"/>
    <property type="match status" value="1"/>
</dbReference>
<keyword evidence="2" id="KW-0238">DNA-binding</keyword>
<dbReference type="EMBL" id="OZ075113">
    <property type="protein sequence ID" value="CAL5021824.1"/>
    <property type="molecule type" value="Genomic_DNA"/>
</dbReference>
<dbReference type="PANTHER" id="PTHR44042">
    <property type="entry name" value="DUPLICATED HOMEODOMAIN-LIKE SUPERFAMILY PROTEIN-RELATED"/>
    <property type="match status" value="1"/>
</dbReference>
<evidence type="ECO:0000256" key="2">
    <source>
        <dbReference type="ARBA" id="ARBA00023125"/>
    </source>
</evidence>
<evidence type="ECO:0000256" key="3">
    <source>
        <dbReference type="ARBA" id="ARBA00023163"/>
    </source>
</evidence>
<dbReference type="GO" id="GO:0003677">
    <property type="term" value="F:DNA binding"/>
    <property type="evidence" value="ECO:0007669"/>
    <property type="project" value="UniProtKB-KW"/>
</dbReference>
<gene>
    <name evidence="8" type="ORF">URODEC1_LOCUS76207</name>
</gene>
<dbReference type="PROSITE" id="PS51294">
    <property type="entry name" value="HTH_MYB"/>
    <property type="match status" value="1"/>
</dbReference>
<sequence>MPHDGSAAAAPPPPPAPESGQEPTWTRRDDKFLELLFFTRNTVSFHAASGIIGKTPDQMQQRCSFMFAELRRVLEALEVETPPEWNKEIIVATPATAPAAGEEVPMAVVPAAPLIAAREDSAAPATVVVGGVRRKKKTAEQWTEAEHRRFLAGLDRYLGRWKAMSREYLPSKTASQIASHYQKYRNREKQRERNECKRASIHDITEPGIVATFAVSSGEAAAWEDVESGEDGLGPVEEFPGADDLGTLLT</sequence>
<protein>
    <submittedName>
        <fullName evidence="8">Uncharacterized protein</fullName>
    </submittedName>
</protein>
<dbReference type="SMART" id="SM00717">
    <property type="entry name" value="SANT"/>
    <property type="match status" value="1"/>
</dbReference>
<proteinExistence type="predicted"/>
<evidence type="ECO:0000313" key="8">
    <source>
        <dbReference type="EMBL" id="CAL5021824.1"/>
    </source>
</evidence>
<accession>A0ABC9CKZ7</accession>
<dbReference type="PANTHER" id="PTHR44042:SF62">
    <property type="entry name" value="OS02G0511200 PROTEIN"/>
    <property type="match status" value="1"/>
</dbReference>
<keyword evidence="4" id="KW-0539">Nucleus</keyword>
<evidence type="ECO:0000256" key="1">
    <source>
        <dbReference type="ARBA" id="ARBA00023015"/>
    </source>
</evidence>
<dbReference type="Pfam" id="PF00249">
    <property type="entry name" value="Myb_DNA-binding"/>
    <property type="match status" value="1"/>
</dbReference>
<feature type="region of interest" description="Disordered" evidence="5">
    <location>
        <begin position="1"/>
        <end position="24"/>
    </location>
</feature>
<dbReference type="SUPFAM" id="SSF46689">
    <property type="entry name" value="Homeodomain-like"/>
    <property type="match status" value="1"/>
</dbReference>
<feature type="region of interest" description="Disordered" evidence="5">
    <location>
        <begin position="226"/>
        <end position="250"/>
    </location>
</feature>
<dbReference type="CDD" id="cd00167">
    <property type="entry name" value="SANT"/>
    <property type="match status" value="1"/>
</dbReference>
<evidence type="ECO:0000259" key="7">
    <source>
        <dbReference type="PROSITE" id="PS51294"/>
    </source>
</evidence>
<keyword evidence="3" id="KW-0804">Transcription</keyword>
<dbReference type="NCBIfam" id="TIGR01557">
    <property type="entry name" value="myb_SHAQKYF"/>
    <property type="match status" value="1"/>
</dbReference>
<dbReference type="InterPro" id="IPR009057">
    <property type="entry name" value="Homeodomain-like_sf"/>
</dbReference>
<dbReference type="Proteomes" id="UP001497457">
    <property type="component" value="Chromosome 3rd"/>
</dbReference>
<dbReference type="PROSITE" id="PS50090">
    <property type="entry name" value="MYB_LIKE"/>
    <property type="match status" value="1"/>
</dbReference>
<evidence type="ECO:0000256" key="5">
    <source>
        <dbReference type="SAM" id="MobiDB-lite"/>
    </source>
</evidence>
<keyword evidence="9" id="KW-1185">Reference proteome</keyword>
<dbReference type="InterPro" id="IPR006447">
    <property type="entry name" value="Myb_dom_plants"/>
</dbReference>
<dbReference type="InterPro" id="IPR017930">
    <property type="entry name" value="Myb_dom"/>
</dbReference>
<dbReference type="InterPro" id="IPR001005">
    <property type="entry name" value="SANT/Myb"/>
</dbReference>
<keyword evidence="1" id="KW-0805">Transcription regulation</keyword>
<name>A0ABC9CKZ7_9POAL</name>
<evidence type="ECO:0000256" key="4">
    <source>
        <dbReference type="ARBA" id="ARBA00023242"/>
    </source>
</evidence>
<reference evidence="8" key="1">
    <citation type="submission" date="2024-10" db="EMBL/GenBank/DDBJ databases">
        <authorList>
            <person name="Ryan C."/>
        </authorList>
    </citation>
    <scope>NUCLEOTIDE SEQUENCE [LARGE SCALE GENOMIC DNA]</scope>
</reference>
<feature type="domain" description="HTH myb-type" evidence="7">
    <location>
        <begin position="134"/>
        <end position="189"/>
    </location>
</feature>
<dbReference type="AlphaFoldDB" id="A0ABC9CKZ7"/>